<feature type="binding site" evidence="9">
    <location>
        <position position="198"/>
    </location>
    <ligand>
        <name>Zn(2+)</name>
        <dbReference type="ChEBI" id="CHEBI:29105"/>
        <label>1</label>
    </ligand>
</feature>
<evidence type="ECO:0000256" key="6">
    <source>
        <dbReference type="ARBA" id="ARBA00023049"/>
    </source>
</evidence>
<accession>A0A2X0WTG3</accession>
<dbReference type="PIRSF" id="PIRSF037215">
    <property type="entry name" value="Peptidase_M20B"/>
    <property type="match status" value="1"/>
</dbReference>
<keyword evidence="12" id="KW-1185">Reference proteome</keyword>
<evidence type="ECO:0000256" key="1">
    <source>
        <dbReference type="ARBA" id="ARBA00009692"/>
    </source>
</evidence>
<dbReference type="PROSITE" id="PS00759">
    <property type="entry name" value="ARGE_DAPE_CPG2_2"/>
    <property type="match status" value="1"/>
</dbReference>
<comment type="cofactor">
    <cofactor evidence="9">
        <name>Zn(2+)</name>
        <dbReference type="ChEBI" id="CHEBI:29105"/>
    </cofactor>
    <text evidence="9">Binds 2 Zn(2+) ions per subunit.</text>
</comment>
<dbReference type="PROSITE" id="PS00758">
    <property type="entry name" value="ARGE_DAPE_CPG2_1"/>
    <property type="match status" value="1"/>
</dbReference>
<keyword evidence="6" id="KW-0482">Metalloprotease</keyword>
<dbReference type="GO" id="GO:0008270">
    <property type="term" value="F:zinc ion binding"/>
    <property type="evidence" value="ECO:0007669"/>
    <property type="project" value="InterPro"/>
</dbReference>
<feature type="active site" evidence="8">
    <location>
        <position position="81"/>
    </location>
</feature>
<evidence type="ECO:0000256" key="7">
    <source>
        <dbReference type="NCBIfam" id="TIGR01882"/>
    </source>
</evidence>
<dbReference type="NCBIfam" id="NF009920">
    <property type="entry name" value="PRK13381.1"/>
    <property type="match status" value="1"/>
</dbReference>
<protein>
    <recommendedName>
        <fullName evidence="7">Peptidase T</fullName>
        <ecNumber evidence="7">3.4.11.4</ecNumber>
    </recommendedName>
</protein>
<feature type="domain" description="Peptidase M20 dimerisation" evidence="10">
    <location>
        <begin position="207"/>
        <end position="302"/>
    </location>
</feature>
<dbReference type="GO" id="GO:0008237">
    <property type="term" value="F:metallopeptidase activity"/>
    <property type="evidence" value="ECO:0007669"/>
    <property type="project" value="UniProtKB-KW"/>
</dbReference>
<dbReference type="SUPFAM" id="SSF55031">
    <property type="entry name" value="Bacterial exopeptidase dimerisation domain"/>
    <property type="match status" value="1"/>
</dbReference>
<keyword evidence="11" id="KW-0031">Aminopeptidase</keyword>
<sequence>MDLEQRLVDNFIRYVKTPSQSDASVKTVPSTQGQMDMALILKKELEDLGFENIVLDEHAILTAVLKGNCEGDTIGFVSHLDTVDVSLSPEVKPQILKFTGEDVLLNKDLDIKISVAQHPELNHYKDMDIIFTDGTSVLGADNKAAMANIMTAFEYIIKNNLPHGDLHVAFVPDEETGLKGSKLLTRERFNVDYAYTIDSCRLGEIVYETFNAGAASLKIKGVSAHPMSAKGVLVNPLLVAHDFMNMFDREQTPEFTDKKDGYWWFVGCKSDPLYCTLDMHIRDFDKDNYKRRKDYIKECVQTLKLMHPKAQIELEMEDIYANIANNVSKDDKPVAMLYEAADDLGIKPITIAMRGGTDGSALSPAGIVTPNYFTGAHNFHSYCEFLPIPSFVKSLKMTLRLIEKACGR</sequence>
<dbReference type="InterPro" id="IPR002933">
    <property type="entry name" value="Peptidase_M20"/>
</dbReference>
<dbReference type="PANTHER" id="PTHR42994:SF1">
    <property type="entry name" value="PEPTIDASE T"/>
    <property type="match status" value="1"/>
</dbReference>
<dbReference type="InterPro" id="IPR011650">
    <property type="entry name" value="Peptidase_M20_dimer"/>
</dbReference>
<dbReference type="NCBIfam" id="TIGR01882">
    <property type="entry name" value="peptidase-T"/>
    <property type="match status" value="1"/>
</dbReference>
<keyword evidence="2" id="KW-0645">Protease</keyword>
<name>A0A2X0WTG3_9GAMM</name>
<feature type="binding site" evidence="9">
    <location>
        <position position="141"/>
    </location>
    <ligand>
        <name>Zn(2+)</name>
        <dbReference type="ChEBI" id="CHEBI:29105"/>
        <label>2</label>
    </ligand>
</feature>
<proteinExistence type="inferred from homology"/>
<evidence type="ECO:0000256" key="3">
    <source>
        <dbReference type="ARBA" id="ARBA00022723"/>
    </source>
</evidence>
<dbReference type="Gene3D" id="3.40.630.10">
    <property type="entry name" value="Zn peptidases"/>
    <property type="match status" value="1"/>
</dbReference>
<dbReference type="SUPFAM" id="SSF53187">
    <property type="entry name" value="Zn-dependent exopeptidases"/>
    <property type="match status" value="1"/>
</dbReference>
<feature type="active site" description="Proton acceptor" evidence="8">
    <location>
        <position position="174"/>
    </location>
</feature>
<dbReference type="Gene3D" id="3.30.70.360">
    <property type="match status" value="1"/>
</dbReference>
<dbReference type="AlphaFoldDB" id="A0A2X0WTG3"/>
<organism evidence="11 12">
    <name type="scientific">Anaerobiospirillum thomasii</name>
    <dbReference type="NCBI Taxonomy" id="179995"/>
    <lineage>
        <taxon>Bacteria</taxon>
        <taxon>Pseudomonadati</taxon>
        <taxon>Pseudomonadota</taxon>
        <taxon>Gammaproteobacteria</taxon>
        <taxon>Aeromonadales</taxon>
        <taxon>Succinivibrionaceae</taxon>
        <taxon>Anaerobiospirillum</taxon>
    </lineage>
</organism>
<evidence type="ECO:0000313" key="11">
    <source>
        <dbReference type="EMBL" id="SPT69822.1"/>
    </source>
</evidence>
<dbReference type="Pfam" id="PF07687">
    <property type="entry name" value="M20_dimer"/>
    <property type="match status" value="1"/>
</dbReference>
<evidence type="ECO:0000259" key="10">
    <source>
        <dbReference type="Pfam" id="PF07687"/>
    </source>
</evidence>
<keyword evidence="3 9" id="KW-0479">Metal-binding</keyword>
<dbReference type="GO" id="GO:0045148">
    <property type="term" value="F:tripeptide aminopeptidase activity"/>
    <property type="evidence" value="ECO:0007669"/>
    <property type="project" value="UniProtKB-UniRule"/>
</dbReference>
<dbReference type="EC" id="3.4.11.4" evidence="7"/>
<dbReference type="GO" id="GO:0006508">
    <property type="term" value="P:proteolysis"/>
    <property type="evidence" value="ECO:0007669"/>
    <property type="project" value="UniProtKB-UniRule"/>
</dbReference>
<evidence type="ECO:0000313" key="12">
    <source>
        <dbReference type="Proteomes" id="UP000250086"/>
    </source>
</evidence>
<keyword evidence="4 11" id="KW-0378">Hydrolase</keyword>
<gene>
    <name evidence="11" type="primary">pepT_1</name>
    <name evidence="11" type="ORF">NCTC13093_01209</name>
</gene>
<feature type="binding site" evidence="9">
    <location>
        <position position="141"/>
    </location>
    <ligand>
        <name>Zn(2+)</name>
        <dbReference type="ChEBI" id="CHEBI:29105"/>
        <label>1</label>
    </ligand>
</feature>
<dbReference type="InterPro" id="IPR010161">
    <property type="entry name" value="Peptidase_M20B"/>
</dbReference>
<feature type="binding site" evidence="9">
    <location>
        <position position="175"/>
    </location>
    <ligand>
        <name>Zn(2+)</name>
        <dbReference type="ChEBI" id="CHEBI:29105"/>
        <label>2</label>
    </ligand>
</feature>
<evidence type="ECO:0000256" key="5">
    <source>
        <dbReference type="ARBA" id="ARBA00022833"/>
    </source>
</evidence>
<evidence type="ECO:0000256" key="8">
    <source>
        <dbReference type="PIRSR" id="PIRSR037215-1"/>
    </source>
</evidence>
<dbReference type="InterPro" id="IPR036264">
    <property type="entry name" value="Bact_exopeptidase_dim_dom"/>
</dbReference>
<comment type="similarity">
    <text evidence="1">Belongs to the peptidase M20B family.</text>
</comment>
<feature type="binding site" evidence="9">
    <location>
        <position position="380"/>
    </location>
    <ligand>
        <name>Zn(2+)</name>
        <dbReference type="ChEBI" id="CHEBI:29105"/>
        <label>2</label>
    </ligand>
</feature>
<reference evidence="11 12" key="1">
    <citation type="submission" date="2018-06" db="EMBL/GenBank/DDBJ databases">
        <authorList>
            <consortium name="Pathogen Informatics"/>
            <person name="Doyle S."/>
        </authorList>
    </citation>
    <scope>NUCLEOTIDE SEQUENCE [LARGE SCALE GENOMIC DNA]</scope>
    <source>
        <strain evidence="11 12">NCTC13093</strain>
    </source>
</reference>
<dbReference type="Proteomes" id="UP000250086">
    <property type="component" value="Unassembled WGS sequence"/>
</dbReference>
<evidence type="ECO:0000256" key="2">
    <source>
        <dbReference type="ARBA" id="ARBA00022670"/>
    </source>
</evidence>
<dbReference type="Pfam" id="PF01546">
    <property type="entry name" value="Peptidase_M20"/>
    <property type="match status" value="1"/>
</dbReference>
<dbReference type="RefSeq" id="WP_113743960.1">
    <property type="nucleotide sequence ID" value="NZ_UAPV01000001.1"/>
</dbReference>
<dbReference type="InterPro" id="IPR001261">
    <property type="entry name" value="ArgE/DapE_CS"/>
</dbReference>
<dbReference type="GO" id="GO:0006518">
    <property type="term" value="P:peptide metabolic process"/>
    <property type="evidence" value="ECO:0007669"/>
    <property type="project" value="InterPro"/>
</dbReference>
<evidence type="ECO:0000256" key="4">
    <source>
        <dbReference type="ARBA" id="ARBA00022801"/>
    </source>
</evidence>
<dbReference type="PANTHER" id="PTHR42994">
    <property type="entry name" value="PEPTIDASE T"/>
    <property type="match status" value="1"/>
</dbReference>
<dbReference type="EMBL" id="UAPV01000001">
    <property type="protein sequence ID" value="SPT69822.1"/>
    <property type="molecule type" value="Genomic_DNA"/>
</dbReference>
<evidence type="ECO:0000256" key="9">
    <source>
        <dbReference type="PIRSR" id="PIRSR037215-2"/>
    </source>
</evidence>
<dbReference type="NCBIfam" id="NF003976">
    <property type="entry name" value="PRK05469.1"/>
    <property type="match status" value="1"/>
</dbReference>
<feature type="binding site" evidence="9">
    <location>
        <position position="79"/>
    </location>
    <ligand>
        <name>Zn(2+)</name>
        <dbReference type="ChEBI" id="CHEBI:29105"/>
        <label>1</label>
    </ligand>
</feature>
<keyword evidence="5 9" id="KW-0862">Zinc</keyword>